<reference evidence="2" key="1">
    <citation type="journal article" date="2017" name="Nat. Microbiol.">
        <title>Global analysis of biosynthetic gene clusters reveals vast potential of secondary metabolite production in Penicillium species.</title>
        <authorList>
            <person name="Nielsen J.C."/>
            <person name="Grijseels S."/>
            <person name="Prigent S."/>
            <person name="Ji B."/>
            <person name="Dainat J."/>
            <person name="Nielsen K.F."/>
            <person name="Frisvad J.C."/>
            <person name="Workman M."/>
            <person name="Nielsen J."/>
        </authorList>
    </citation>
    <scope>NUCLEOTIDE SEQUENCE [LARGE SCALE GENOMIC DNA]</scope>
    <source>
        <strain evidence="2">IBT 24891</strain>
    </source>
</reference>
<dbReference type="AlphaFoldDB" id="A0A1V6TG21"/>
<evidence type="ECO:0000313" key="2">
    <source>
        <dbReference type="Proteomes" id="UP000191285"/>
    </source>
</evidence>
<dbReference type="Proteomes" id="UP000191285">
    <property type="component" value="Unassembled WGS sequence"/>
</dbReference>
<accession>A0A1V6TG21</accession>
<comment type="caution">
    <text evidence="1">The sequence shown here is derived from an EMBL/GenBank/DDBJ whole genome shotgun (WGS) entry which is preliminary data.</text>
</comment>
<gene>
    <name evidence="1" type="ORF">PENSTE_c006G08914</name>
</gene>
<organism evidence="1 2">
    <name type="scientific">Penicillium steckii</name>
    <dbReference type="NCBI Taxonomy" id="303698"/>
    <lineage>
        <taxon>Eukaryota</taxon>
        <taxon>Fungi</taxon>
        <taxon>Dikarya</taxon>
        <taxon>Ascomycota</taxon>
        <taxon>Pezizomycotina</taxon>
        <taxon>Eurotiomycetes</taxon>
        <taxon>Eurotiomycetidae</taxon>
        <taxon>Eurotiales</taxon>
        <taxon>Aspergillaceae</taxon>
        <taxon>Penicillium</taxon>
    </lineage>
</organism>
<name>A0A1V6TG21_9EURO</name>
<dbReference type="OrthoDB" id="76567at2759"/>
<evidence type="ECO:0000313" key="1">
    <source>
        <dbReference type="EMBL" id="OQE25295.1"/>
    </source>
</evidence>
<dbReference type="EMBL" id="MLKD01000006">
    <property type="protein sequence ID" value="OQE25295.1"/>
    <property type="molecule type" value="Genomic_DNA"/>
</dbReference>
<protein>
    <recommendedName>
        <fullName evidence="3">Restriction endonuclease domain-containing protein</fullName>
    </recommendedName>
</protein>
<proteinExistence type="predicted"/>
<keyword evidence="2" id="KW-1185">Reference proteome</keyword>
<sequence>MAIHFTYHGIEDFLKVLDEQKGRAEQDGFDLLAFSHVELDFLRRHELMIERQKIRIFEYAPDKQQLILKMPIRAIFAAQGIIFRYLTEQMTKVGMEDDDWMLLNGGDFQLDNGCTVEPDLALYCMAGEKGLPPFPHIVFEIGFSQSVEDLRSRADYYIRHSTAEINTVICLHAPQNQSHVSWAVYKAFRPSKQGQDQDFKSVICGDGLTSFDKYDGSGELGLPANITTTGPMTIPIGKGPLGTPDNIELTEEALVKVTEKINFETLARVIQEPWNER</sequence>
<evidence type="ECO:0008006" key="3">
    <source>
        <dbReference type="Google" id="ProtNLM"/>
    </source>
</evidence>